<feature type="coiled-coil region" evidence="1">
    <location>
        <begin position="144"/>
        <end position="171"/>
    </location>
</feature>
<feature type="region of interest" description="Disordered" evidence="2">
    <location>
        <begin position="106"/>
        <end position="133"/>
    </location>
</feature>
<evidence type="ECO:0000313" key="4">
    <source>
        <dbReference type="Proteomes" id="UP000019132"/>
    </source>
</evidence>
<reference evidence="4" key="1">
    <citation type="journal article" date="2010" name="Genome Biol.">
        <title>Genome sequence of the necrotrophic plant pathogen Pythium ultimum reveals original pathogenicity mechanisms and effector repertoire.</title>
        <authorList>
            <person name="Levesque C.A."/>
            <person name="Brouwer H."/>
            <person name="Cano L."/>
            <person name="Hamilton J.P."/>
            <person name="Holt C."/>
            <person name="Huitema E."/>
            <person name="Raffaele S."/>
            <person name="Robideau G.P."/>
            <person name="Thines M."/>
            <person name="Win J."/>
            <person name="Zerillo M.M."/>
            <person name="Beakes G.W."/>
            <person name="Boore J.L."/>
            <person name="Busam D."/>
            <person name="Dumas B."/>
            <person name="Ferriera S."/>
            <person name="Fuerstenberg S.I."/>
            <person name="Gachon C.M."/>
            <person name="Gaulin E."/>
            <person name="Govers F."/>
            <person name="Grenville-Briggs L."/>
            <person name="Horner N."/>
            <person name="Hostetler J."/>
            <person name="Jiang R.H."/>
            <person name="Johnson J."/>
            <person name="Krajaejun T."/>
            <person name="Lin H."/>
            <person name="Meijer H.J."/>
            <person name="Moore B."/>
            <person name="Morris P."/>
            <person name="Phuntmart V."/>
            <person name="Puiu D."/>
            <person name="Shetty J."/>
            <person name="Stajich J.E."/>
            <person name="Tripathy S."/>
            <person name="Wawra S."/>
            <person name="van West P."/>
            <person name="Whitty B.R."/>
            <person name="Coutinho P.M."/>
            <person name="Henrissat B."/>
            <person name="Martin F."/>
            <person name="Thomas P.D."/>
            <person name="Tyler B.M."/>
            <person name="De Vries R.P."/>
            <person name="Kamoun S."/>
            <person name="Yandell M."/>
            <person name="Tisserat N."/>
            <person name="Buell C.R."/>
        </authorList>
    </citation>
    <scope>NUCLEOTIDE SEQUENCE</scope>
    <source>
        <strain evidence="4">DAOM:BR144</strain>
    </source>
</reference>
<feature type="coiled-coil region" evidence="1">
    <location>
        <begin position="201"/>
        <end position="228"/>
    </location>
</feature>
<organism evidence="3 4">
    <name type="scientific">Globisporangium ultimum (strain ATCC 200006 / CBS 805.95 / DAOM BR144)</name>
    <name type="common">Pythium ultimum</name>
    <dbReference type="NCBI Taxonomy" id="431595"/>
    <lineage>
        <taxon>Eukaryota</taxon>
        <taxon>Sar</taxon>
        <taxon>Stramenopiles</taxon>
        <taxon>Oomycota</taxon>
        <taxon>Peronosporomycetes</taxon>
        <taxon>Pythiales</taxon>
        <taxon>Pythiaceae</taxon>
        <taxon>Globisporangium</taxon>
    </lineage>
</organism>
<evidence type="ECO:0000256" key="1">
    <source>
        <dbReference type="SAM" id="Coils"/>
    </source>
</evidence>
<keyword evidence="4" id="KW-1185">Reference proteome</keyword>
<proteinExistence type="predicted"/>
<reference evidence="3" key="3">
    <citation type="submission" date="2015-02" db="UniProtKB">
        <authorList>
            <consortium name="EnsemblProtists"/>
        </authorList>
    </citation>
    <scope>IDENTIFICATION</scope>
    <source>
        <strain evidence="3">DAOM BR144</strain>
    </source>
</reference>
<dbReference type="Proteomes" id="UP000019132">
    <property type="component" value="Unassembled WGS sequence"/>
</dbReference>
<dbReference type="EnsemblProtists" id="PYU1_T001425">
    <property type="protein sequence ID" value="PYU1_T001425"/>
    <property type="gene ID" value="PYU1_G001425"/>
</dbReference>
<reference evidence="4" key="2">
    <citation type="submission" date="2010-04" db="EMBL/GenBank/DDBJ databases">
        <authorList>
            <person name="Buell R."/>
            <person name="Hamilton J."/>
            <person name="Hostetler J."/>
        </authorList>
    </citation>
    <scope>NUCLEOTIDE SEQUENCE [LARGE SCALE GENOMIC DNA]</scope>
    <source>
        <strain evidence="4">DAOM:BR144</strain>
    </source>
</reference>
<feature type="compositionally biased region" description="Polar residues" evidence="2">
    <location>
        <begin position="121"/>
        <end position="131"/>
    </location>
</feature>
<dbReference type="EMBL" id="GL376626">
    <property type="status" value="NOT_ANNOTATED_CDS"/>
    <property type="molecule type" value="Genomic_DNA"/>
</dbReference>
<sequence>MHEVASSGNDARVWRHIRDVVVGAASKAPAALDASVSIDWDALLAMENAGSGAATAGREATALGSPRYHTLNHVIAHASPSPTKVRHAPPKAASRVWTRGVAVRTRQVENTPSKDVEPASPSVTSSNNEQASAVVVAKPPRKKRVRRADEIARLRTEAEALETKLLDLREYWKQQSSSAILATPYAKSRHGKYGPRWRSMAAHEEEMLREAEQTNDKLRAEYHWQKKMARDLRKILMKRVAIATKFDYVFYNMRQPDAGQLLANSAFDRLVHDLAPMSDALERIQGILEKRELRHGTHTFREWSVRDDDREAHASLFLELVDSYALPFDFALVNDAVRRQFGEDNKNRPDKSFSEYLNHAGDVTVHQSIVRPEY</sequence>
<name>K3W8Y4_GLOUD</name>
<keyword evidence="1" id="KW-0175">Coiled coil</keyword>
<accession>K3W8Y4</accession>
<evidence type="ECO:0000313" key="3">
    <source>
        <dbReference type="EnsemblProtists" id="PYU1_T001425"/>
    </source>
</evidence>
<evidence type="ECO:0000256" key="2">
    <source>
        <dbReference type="SAM" id="MobiDB-lite"/>
    </source>
</evidence>
<dbReference type="VEuPathDB" id="FungiDB:PYU1_G001425"/>
<dbReference type="eggNOG" id="ENOG502T3UN">
    <property type="taxonomic scope" value="Eukaryota"/>
</dbReference>
<dbReference type="AlphaFoldDB" id="K3W8Y4"/>
<protein>
    <submittedName>
        <fullName evidence="3">Uncharacterized protein</fullName>
    </submittedName>
</protein>
<dbReference type="InParanoid" id="K3W8Y4"/>
<dbReference type="HOGENOM" id="CLU_740780_0_0_1"/>